<keyword evidence="10" id="KW-0503">Monooxygenase</keyword>
<feature type="transmembrane region" description="Helical" evidence="13">
    <location>
        <begin position="66"/>
        <end position="87"/>
    </location>
</feature>
<gene>
    <name evidence="14" type="ORF">QBC38DRAFT_249076</name>
</gene>
<reference evidence="14" key="2">
    <citation type="submission" date="2023-05" db="EMBL/GenBank/DDBJ databases">
        <authorList>
            <consortium name="Lawrence Berkeley National Laboratory"/>
            <person name="Steindorff A."/>
            <person name="Hensen N."/>
            <person name="Bonometti L."/>
            <person name="Westerberg I."/>
            <person name="Brannstrom I.O."/>
            <person name="Guillou S."/>
            <person name="Cros-Aarteil S."/>
            <person name="Calhoun S."/>
            <person name="Haridas S."/>
            <person name="Kuo A."/>
            <person name="Mondo S."/>
            <person name="Pangilinan J."/>
            <person name="Riley R."/>
            <person name="Labutti K."/>
            <person name="Andreopoulos B."/>
            <person name="Lipzen A."/>
            <person name="Chen C."/>
            <person name="Yanf M."/>
            <person name="Daum C."/>
            <person name="Ng V."/>
            <person name="Clum A."/>
            <person name="Ohm R."/>
            <person name="Martin F."/>
            <person name="Silar P."/>
            <person name="Natvig D."/>
            <person name="Lalanne C."/>
            <person name="Gautier V."/>
            <person name="Ament-Velasquez S.L."/>
            <person name="Kruys A."/>
            <person name="Hutchinson M.I."/>
            <person name="Powell A.J."/>
            <person name="Barry K."/>
            <person name="Miller A.N."/>
            <person name="Grigoriev I.V."/>
            <person name="Debuchy R."/>
            <person name="Gladieux P."/>
            <person name="Thoren M.H."/>
            <person name="Johannesson H."/>
        </authorList>
    </citation>
    <scope>NUCLEOTIDE SEQUENCE</scope>
    <source>
        <strain evidence="14">CBS 990.96</strain>
    </source>
</reference>
<proteinExistence type="inferred from homology"/>
<dbReference type="FunFam" id="1.10.630.10:FF:000063">
    <property type="entry name" value="Cytochrome P450 monooxygenase"/>
    <property type="match status" value="1"/>
</dbReference>
<comment type="caution">
    <text evidence="14">The sequence shown here is derived from an EMBL/GenBank/DDBJ whole genome shotgun (WGS) entry which is preliminary data.</text>
</comment>
<keyword evidence="8" id="KW-0560">Oxidoreductase</keyword>
<dbReference type="GO" id="GO:0004497">
    <property type="term" value="F:monooxygenase activity"/>
    <property type="evidence" value="ECO:0007669"/>
    <property type="project" value="UniProtKB-KW"/>
</dbReference>
<keyword evidence="15" id="KW-1185">Reference proteome</keyword>
<dbReference type="InterPro" id="IPR001128">
    <property type="entry name" value="Cyt_P450"/>
</dbReference>
<evidence type="ECO:0000256" key="10">
    <source>
        <dbReference type="ARBA" id="ARBA00023033"/>
    </source>
</evidence>
<dbReference type="PRINTS" id="PR00463">
    <property type="entry name" value="EP450I"/>
</dbReference>
<dbReference type="GO" id="GO:0020037">
    <property type="term" value="F:heme binding"/>
    <property type="evidence" value="ECO:0007669"/>
    <property type="project" value="InterPro"/>
</dbReference>
<sequence length="553" mass="62707">MLSSLTTQLALAAVAGVWTHAFYFNRGEHHMYGFRYLQLGTLSWILGVALYYRFSTHNTTTLSTAIYNSTLLHSTYLFGIYTSLLLYRLFLNPLNKLPGPFDSKISSLTHSWRVRQGNGHIHLANLHAQYGPIVRIGPGVVSVAHPDSTEIIQGPRTKCVKGPNYDVTLPYTSLFAARDPKVHAARRKVWNPAFSEKAIKGYNERIRGYQDRLISKLAEQEGKPVNISRWLLWYSFDVMGDMAFGQSYNMIETAQNHWAIDLQEAGLKPVSWMLPMWFFKLFQDIPFAAKDWHTHWAFCKERLIERIQNTPDIADIMSFLLSGYKTKDRRLADLSRDEMNLLLGEAQLIITAGSDTSAENETAIMYYLVKNPDQMEKLREELAPLWAARDFQATGIEPEKLATLPHFNGVINEALRLLPPVPANLIRHTPPEGITIGGTYIPGGVDLWNTQYAMGRDERNYVDAEKFIPERWYSKPELVKNPRAFVPFTIGPYNCIGKPLALMNIRSVISKLVCNFDISFAPGEDGSKVETEAVDHFVLGLGPLKLVLKQRVL</sequence>
<evidence type="ECO:0000256" key="11">
    <source>
        <dbReference type="ARBA" id="ARBA00023136"/>
    </source>
</evidence>
<keyword evidence="4 12" id="KW-0349">Heme</keyword>
<keyword evidence="7 13" id="KW-1133">Transmembrane helix</keyword>
<evidence type="ECO:0000313" key="15">
    <source>
        <dbReference type="Proteomes" id="UP001301958"/>
    </source>
</evidence>
<dbReference type="CDD" id="cd11061">
    <property type="entry name" value="CYP67-like"/>
    <property type="match status" value="1"/>
</dbReference>
<evidence type="ECO:0000256" key="1">
    <source>
        <dbReference type="ARBA" id="ARBA00001971"/>
    </source>
</evidence>
<comment type="subcellular location">
    <subcellularLocation>
        <location evidence="2">Membrane</location>
    </subcellularLocation>
</comment>
<dbReference type="GO" id="GO:0016705">
    <property type="term" value="F:oxidoreductase activity, acting on paired donors, with incorporation or reduction of molecular oxygen"/>
    <property type="evidence" value="ECO:0007669"/>
    <property type="project" value="InterPro"/>
</dbReference>
<accession>A0AAN7BMD5</accession>
<dbReference type="Gene3D" id="1.10.630.10">
    <property type="entry name" value="Cytochrome P450"/>
    <property type="match status" value="1"/>
</dbReference>
<keyword evidence="9 12" id="KW-0408">Iron</keyword>
<keyword evidence="11 13" id="KW-0472">Membrane</keyword>
<reference evidence="14" key="1">
    <citation type="journal article" date="2023" name="Mol. Phylogenet. Evol.">
        <title>Genome-scale phylogeny and comparative genomics of the fungal order Sordariales.</title>
        <authorList>
            <person name="Hensen N."/>
            <person name="Bonometti L."/>
            <person name="Westerberg I."/>
            <person name="Brannstrom I.O."/>
            <person name="Guillou S."/>
            <person name="Cros-Aarteil S."/>
            <person name="Calhoun S."/>
            <person name="Haridas S."/>
            <person name="Kuo A."/>
            <person name="Mondo S."/>
            <person name="Pangilinan J."/>
            <person name="Riley R."/>
            <person name="LaButti K."/>
            <person name="Andreopoulos B."/>
            <person name="Lipzen A."/>
            <person name="Chen C."/>
            <person name="Yan M."/>
            <person name="Daum C."/>
            <person name="Ng V."/>
            <person name="Clum A."/>
            <person name="Steindorff A."/>
            <person name="Ohm R.A."/>
            <person name="Martin F."/>
            <person name="Silar P."/>
            <person name="Natvig D.O."/>
            <person name="Lalanne C."/>
            <person name="Gautier V."/>
            <person name="Ament-Velasquez S.L."/>
            <person name="Kruys A."/>
            <person name="Hutchinson M.I."/>
            <person name="Powell A.J."/>
            <person name="Barry K."/>
            <person name="Miller A.N."/>
            <person name="Grigoriev I.V."/>
            <person name="Debuchy R."/>
            <person name="Gladieux P."/>
            <person name="Hiltunen Thoren M."/>
            <person name="Johannesson H."/>
        </authorList>
    </citation>
    <scope>NUCLEOTIDE SEQUENCE</scope>
    <source>
        <strain evidence="14">CBS 990.96</strain>
    </source>
</reference>
<organism evidence="14 15">
    <name type="scientific">Podospora fimiseda</name>
    <dbReference type="NCBI Taxonomy" id="252190"/>
    <lineage>
        <taxon>Eukaryota</taxon>
        <taxon>Fungi</taxon>
        <taxon>Dikarya</taxon>
        <taxon>Ascomycota</taxon>
        <taxon>Pezizomycotina</taxon>
        <taxon>Sordariomycetes</taxon>
        <taxon>Sordariomycetidae</taxon>
        <taxon>Sordariales</taxon>
        <taxon>Podosporaceae</taxon>
        <taxon>Podospora</taxon>
    </lineage>
</organism>
<dbReference type="AlphaFoldDB" id="A0AAN7BMD5"/>
<dbReference type="InterPro" id="IPR050121">
    <property type="entry name" value="Cytochrome_P450_monoxygenase"/>
</dbReference>
<evidence type="ECO:0000256" key="3">
    <source>
        <dbReference type="ARBA" id="ARBA00010617"/>
    </source>
</evidence>
<dbReference type="PRINTS" id="PR00385">
    <property type="entry name" value="P450"/>
</dbReference>
<dbReference type="PANTHER" id="PTHR24305:SF112">
    <property type="entry name" value="L-ORNITHINE-N5-MONOOXYGENASE (EUROFUNG)"/>
    <property type="match status" value="1"/>
</dbReference>
<dbReference type="EMBL" id="MU865356">
    <property type="protein sequence ID" value="KAK4225971.1"/>
    <property type="molecule type" value="Genomic_DNA"/>
</dbReference>
<dbReference type="GO" id="GO:0005506">
    <property type="term" value="F:iron ion binding"/>
    <property type="evidence" value="ECO:0007669"/>
    <property type="project" value="InterPro"/>
</dbReference>
<dbReference type="Proteomes" id="UP001301958">
    <property type="component" value="Unassembled WGS sequence"/>
</dbReference>
<evidence type="ECO:0000256" key="7">
    <source>
        <dbReference type="ARBA" id="ARBA00022989"/>
    </source>
</evidence>
<evidence type="ECO:0008006" key="16">
    <source>
        <dbReference type="Google" id="ProtNLM"/>
    </source>
</evidence>
<name>A0AAN7BMD5_9PEZI</name>
<dbReference type="Pfam" id="PF00067">
    <property type="entry name" value="p450"/>
    <property type="match status" value="1"/>
</dbReference>
<dbReference type="PANTHER" id="PTHR24305">
    <property type="entry name" value="CYTOCHROME P450"/>
    <property type="match status" value="1"/>
</dbReference>
<evidence type="ECO:0000256" key="9">
    <source>
        <dbReference type="ARBA" id="ARBA00023004"/>
    </source>
</evidence>
<evidence type="ECO:0000256" key="2">
    <source>
        <dbReference type="ARBA" id="ARBA00004370"/>
    </source>
</evidence>
<evidence type="ECO:0000256" key="12">
    <source>
        <dbReference type="PIRSR" id="PIRSR602401-1"/>
    </source>
</evidence>
<evidence type="ECO:0000256" key="5">
    <source>
        <dbReference type="ARBA" id="ARBA00022692"/>
    </source>
</evidence>
<dbReference type="InterPro" id="IPR036396">
    <property type="entry name" value="Cyt_P450_sf"/>
</dbReference>
<dbReference type="SUPFAM" id="SSF48264">
    <property type="entry name" value="Cytochrome P450"/>
    <property type="match status" value="1"/>
</dbReference>
<comment type="similarity">
    <text evidence="3">Belongs to the cytochrome P450 family.</text>
</comment>
<evidence type="ECO:0000256" key="8">
    <source>
        <dbReference type="ARBA" id="ARBA00023002"/>
    </source>
</evidence>
<feature type="binding site" description="axial binding residue" evidence="12">
    <location>
        <position position="495"/>
    </location>
    <ligand>
        <name>heme</name>
        <dbReference type="ChEBI" id="CHEBI:30413"/>
    </ligand>
    <ligandPart>
        <name>Fe</name>
        <dbReference type="ChEBI" id="CHEBI:18248"/>
    </ligandPart>
</feature>
<comment type="cofactor">
    <cofactor evidence="1 12">
        <name>heme</name>
        <dbReference type="ChEBI" id="CHEBI:30413"/>
    </cofactor>
</comment>
<feature type="transmembrane region" description="Helical" evidence="13">
    <location>
        <begin position="6"/>
        <end position="24"/>
    </location>
</feature>
<protein>
    <recommendedName>
        <fullName evidence="16">Cytochrome P450 E-class, group I</fullName>
    </recommendedName>
</protein>
<evidence type="ECO:0000256" key="13">
    <source>
        <dbReference type="SAM" id="Phobius"/>
    </source>
</evidence>
<evidence type="ECO:0000256" key="4">
    <source>
        <dbReference type="ARBA" id="ARBA00022617"/>
    </source>
</evidence>
<keyword evidence="5 13" id="KW-0812">Transmembrane</keyword>
<keyword evidence="6 12" id="KW-0479">Metal-binding</keyword>
<dbReference type="GO" id="GO:0016020">
    <property type="term" value="C:membrane"/>
    <property type="evidence" value="ECO:0007669"/>
    <property type="project" value="UniProtKB-SubCell"/>
</dbReference>
<evidence type="ECO:0000256" key="6">
    <source>
        <dbReference type="ARBA" id="ARBA00022723"/>
    </source>
</evidence>
<evidence type="ECO:0000313" key="14">
    <source>
        <dbReference type="EMBL" id="KAK4225971.1"/>
    </source>
</evidence>
<feature type="transmembrane region" description="Helical" evidence="13">
    <location>
        <begin position="36"/>
        <end position="54"/>
    </location>
</feature>
<dbReference type="GO" id="GO:1902181">
    <property type="term" value="P:verruculogen biosynthetic process"/>
    <property type="evidence" value="ECO:0007669"/>
    <property type="project" value="UniProtKB-ARBA"/>
</dbReference>
<dbReference type="InterPro" id="IPR002401">
    <property type="entry name" value="Cyt_P450_E_grp-I"/>
</dbReference>